<keyword evidence="3" id="KW-1185">Reference proteome</keyword>
<feature type="region of interest" description="Disordered" evidence="1">
    <location>
        <begin position="76"/>
        <end position="95"/>
    </location>
</feature>
<dbReference type="Proteomes" id="UP000634136">
    <property type="component" value="Unassembled WGS sequence"/>
</dbReference>
<organism evidence="2 3">
    <name type="scientific">Senna tora</name>
    <dbReference type="NCBI Taxonomy" id="362788"/>
    <lineage>
        <taxon>Eukaryota</taxon>
        <taxon>Viridiplantae</taxon>
        <taxon>Streptophyta</taxon>
        <taxon>Embryophyta</taxon>
        <taxon>Tracheophyta</taxon>
        <taxon>Spermatophyta</taxon>
        <taxon>Magnoliopsida</taxon>
        <taxon>eudicotyledons</taxon>
        <taxon>Gunneridae</taxon>
        <taxon>Pentapetalae</taxon>
        <taxon>rosids</taxon>
        <taxon>fabids</taxon>
        <taxon>Fabales</taxon>
        <taxon>Fabaceae</taxon>
        <taxon>Caesalpinioideae</taxon>
        <taxon>Cassia clade</taxon>
        <taxon>Senna</taxon>
    </lineage>
</organism>
<sequence length="95" mass="10371">MEKKMGKPKENKRNLIESKARTRKGGTILNAKAFSRNFHIMGTLFSQQIPCQRITTFLLCRLRQLYDAVPEANSAGNLLHPSPAGASATVNAAGS</sequence>
<dbReference type="AlphaFoldDB" id="A0A834SZS2"/>
<comment type="caution">
    <text evidence="2">The sequence shown here is derived from an EMBL/GenBank/DDBJ whole genome shotgun (WGS) entry which is preliminary data.</text>
</comment>
<protein>
    <submittedName>
        <fullName evidence="2">Mediator of RNA polymerase II transcription subunit 33A</fullName>
    </submittedName>
</protein>
<proteinExistence type="predicted"/>
<name>A0A834SZS2_9FABA</name>
<dbReference type="EMBL" id="JAAIUW010000010">
    <property type="protein sequence ID" value="KAF7813758.1"/>
    <property type="molecule type" value="Genomic_DNA"/>
</dbReference>
<evidence type="ECO:0000313" key="2">
    <source>
        <dbReference type="EMBL" id="KAF7813758.1"/>
    </source>
</evidence>
<gene>
    <name evidence="2" type="ORF">G2W53_034734</name>
</gene>
<accession>A0A834SZS2</accession>
<evidence type="ECO:0000256" key="1">
    <source>
        <dbReference type="SAM" id="MobiDB-lite"/>
    </source>
</evidence>
<feature type="compositionally biased region" description="Basic and acidic residues" evidence="1">
    <location>
        <begin position="1"/>
        <end position="20"/>
    </location>
</feature>
<reference evidence="2" key="1">
    <citation type="submission" date="2020-09" db="EMBL/GenBank/DDBJ databases">
        <title>Genome-Enabled Discovery of Anthraquinone Biosynthesis in Senna tora.</title>
        <authorList>
            <person name="Kang S.-H."/>
            <person name="Pandey R.P."/>
            <person name="Lee C.-M."/>
            <person name="Sim J.-S."/>
            <person name="Jeong J.-T."/>
            <person name="Choi B.-S."/>
            <person name="Jung M."/>
            <person name="Ginzburg D."/>
            <person name="Zhao K."/>
            <person name="Won S.Y."/>
            <person name="Oh T.-J."/>
            <person name="Yu Y."/>
            <person name="Kim N.-H."/>
            <person name="Lee O.R."/>
            <person name="Lee T.-H."/>
            <person name="Bashyal P."/>
            <person name="Kim T.-S."/>
            <person name="Lee W.-H."/>
            <person name="Kawkins C."/>
            <person name="Kim C.-K."/>
            <person name="Kim J.S."/>
            <person name="Ahn B.O."/>
            <person name="Rhee S.Y."/>
            <person name="Sohng J.K."/>
        </authorList>
    </citation>
    <scope>NUCLEOTIDE SEQUENCE</scope>
    <source>
        <tissue evidence="2">Leaf</tissue>
    </source>
</reference>
<evidence type="ECO:0000313" key="3">
    <source>
        <dbReference type="Proteomes" id="UP000634136"/>
    </source>
</evidence>
<feature type="region of interest" description="Disordered" evidence="1">
    <location>
        <begin position="1"/>
        <end position="23"/>
    </location>
</feature>